<dbReference type="Proteomes" id="UP001320706">
    <property type="component" value="Unassembled WGS sequence"/>
</dbReference>
<keyword evidence="2" id="KW-1185">Reference proteome</keyword>
<gene>
    <name evidence="1" type="ORF">M8818_006522</name>
</gene>
<proteinExistence type="predicted"/>
<reference evidence="1" key="1">
    <citation type="submission" date="2024-02" db="EMBL/GenBank/DDBJ databases">
        <title>Metagenome Assembled Genome of Zalaria obscura JY119.</title>
        <authorList>
            <person name="Vighnesh L."/>
            <person name="Jagadeeshwari U."/>
            <person name="Venkata Ramana C."/>
            <person name="Sasikala C."/>
        </authorList>
    </citation>
    <scope>NUCLEOTIDE SEQUENCE</scope>
    <source>
        <strain evidence="1">JY119</strain>
    </source>
</reference>
<sequence>MKEAIVKKGPKVEIIDSDIPKPGPGQVVTKVVFSGSNPKDWKGPEWMNSAINQGDDIAGYVHEVGEGVTEFKPGDRVAAFHEMRSPHGSYAEYALSWAHTTFRLPPKTSFEEGAALPLAALTAAVGLYHRLCLPEPWLPATSPIPLIVYGASSAVGTYILQLASRSNIHPLICVAGRAQQHVESFLDRSKGDTIVDYRSGDEAVVAGIKEAANGAKLLHAYDAVSEKGSFQNISKCLSAGGKITLVLPFSDYKDIPDSIEKSTTMVGDVHGSLKELGYVYCRYFSKGLEEGWFKGQPQEVVPGGLEGVEGALRNLKEGKASAVKYVFRIEDTPGVGT</sequence>
<evidence type="ECO:0000313" key="2">
    <source>
        <dbReference type="Proteomes" id="UP001320706"/>
    </source>
</evidence>
<accession>A0ACC3S603</accession>
<comment type="caution">
    <text evidence="1">The sequence shown here is derived from an EMBL/GenBank/DDBJ whole genome shotgun (WGS) entry which is preliminary data.</text>
</comment>
<organism evidence="1 2">
    <name type="scientific">Zalaria obscura</name>
    <dbReference type="NCBI Taxonomy" id="2024903"/>
    <lineage>
        <taxon>Eukaryota</taxon>
        <taxon>Fungi</taxon>
        <taxon>Dikarya</taxon>
        <taxon>Ascomycota</taxon>
        <taxon>Pezizomycotina</taxon>
        <taxon>Dothideomycetes</taxon>
        <taxon>Dothideomycetidae</taxon>
        <taxon>Dothideales</taxon>
        <taxon>Zalariaceae</taxon>
        <taxon>Zalaria</taxon>
    </lineage>
</organism>
<dbReference type="EMBL" id="JAMKPW020000040">
    <property type="protein sequence ID" value="KAK8198655.1"/>
    <property type="molecule type" value="Genomic_DNA"/>
</dbReference>
<protein>
    <submittedName>
        <fullName evidence="1">Uncharacterized protein</fullName>
    </submittedName>
</protein>
<evidence type="ECO:0000313" key="1">
    <source>
        <dbReference type="EMBL" id="KAK8198655.1"/>
    </source>
</evidence>
<name>A0ACC3S603_9PEZI</name>